<gene>
    <name evidence="3" type="ORF">ISN45_Aa05g026300</name>
</gene>
<dbReference type="InterPro" id="IPR005491">
    <property type="entry name" value="ENT_dom"/>
</dbReference>
<reference evidence="3 4" key="1">
    <citation type="submission" date="2020-12" db="EMBL/GenBank/DDBJ databases">
        <title>Concerted genomic and epigenomic changes stabilize Arabidopsis allopolyploids.</title>
        <authorList>
            <person name="Chen Z."/>
        </authorList>
    </citation>
    <scope>NUCLEOTIDE SEQUENCE [LARGE SCALE GENOMIC DNA]</scope>
    <source>
        <strain evidence="3">Allo738</strain>
        <tissue evidence="3">Leaf</tissue>
    </source>
</reference>
<protein>
    <submittedName>
        <fullName evidence="3">ENT domain</fullName>
    </submittedName>
</protein>
<proteinExistence type="predicted"/>
<evidence type="ECO:0000259" key="2">
    <source>
        <dbReference type="SMART" id="SM01191"/>
    </source>
</evidence>
<organism evidence="3 4">
    <name type="scientific">Arabidopsis thaliana x Arabidopsis arenosa</name>
    <dbReference type="NCBI Taxonomy" id="1240361"/>
    <lineage>
        <taxon>Eukaryota</taxon>
        <taxon>Viridiplantae</taxon>
        <taxon>Streptophyta</taxon>
        <taxon>Embryophyta</taxon>
        <taxon>Tracheophyta</taxon>
        <taxon>Spermatophyta</taxon>
        <taxon>Magnoliopsida</taxon>
        <taxon>eudicotyledons</taxon>
        <taxon>Gunneridae</taxon>
        <taxon>Pentapetalae</taxon>
        <taxon>rosids</taxon>
        <taxon>malvids</taxon>
        <taxon>Brassicales</taxon>
        <taxon>Brassicaceae</taxon>
        <taxon>Camelineae</taxon>
        <taxon>Arabidopsis</taxon>
    </lineage>
</organism>
<keyword evidence="4" id="KW-1185">Reference proteome</keyword>
<accession>A0A8T1ZRD3</accession>
<dbReference type="Proteomes" id="UP000694240">
    <property type="component" value="Chromosome 10"/>
</dbReference>
<feature type="region of interest" description="Disordered" evidence="1">
    <location>
        <begin position="1"/>
        <end position="21"/>
    </location>
</feature>
<dbReference type="AlphaFoldDB" id="A0A8T1ZRD3"/>
<name>A0A8T1ZRD3_9BRAS</name>
<evidence type="ECO:0000313" key="4">
    <source>
        <dbReference type="Proteomes" id="UP000694240"/>
    </source>
</evidence>
<dbReference type="SMART" id="SM01191">
    <property type="entry name" value="ENT"/>
    <property type="match status" value="1"/>
</dbReference>
<feature type="domain" description="ENT" evidence="2">
    <location>
        <begin position="59"/>
        <end position="128"/>
    </location>
</feature>
<sequence>MSTGDSATSPPKKLSEHEKKQMLKELQKQAYEALLCAFGVENKVIDDDVKKLLNIEEESPEEKRKIAYEAMVLATTFNYSSPVFRDDVLARLRNQLHITDGFHRECQNRVSNNILVVQLTGEASGSNNVGETSRWSITRVKNNILRLKKTKK</sequence>
<dbReference type="EMBL" id="JAEFBK010000010">
    <property type="protein sequence ID" value="KAG7561185.1"/>
    <property type="molecule type" value="Genomic_DNA"/>
</dbReference>
<evidence type="ECO:0000256" key="1">
    <source>
        <dbReference type="SAM" id="MobiDB-lite"/>
    </source>
</evidence>
<comment type="caution">
    <text evidence="3">The sequence shown here is derived from an EMBL/GenBank/DDBJ whole genome shotgun (WGS) entry which is preliminary data.</text>
</comment>
<evidence type="ECO:0000313" key="3">
    <source>
        <dbReference type="EMBL" id="KAG7561185.1"/>
    </source>
</evidence>